<proteinExistence type="predicted"/>
<dbReference type="Proteomes" id="UP000199628">
    <property type="component" value="Unassembled WGS sequence"/>
</dbReference>
<dbReference type="EMBL" id="FMZV01000016">
    <property type="protein sequence ID" value="SDE24743.1"/>
    <property type="molecule type" value="Genomic_DNA"/>
</dbReference>
<evidence type="ECO:0000313" key="2">
    <source>
        <dbReference type="Proteomes" id="UP000199628"/>
    </source>
</evidence>
<reference evidence="2" key="1">
    <citation type="submission" date="2016-10" db="EMBL/GenBank/DDBJ databases">
        <authorList>
            <person name="Varghese N."/>
            <person name="Submissions S."/>
        </authorList>
    </citation>
    <scope>NUCLEOTIDE SEQUENCE [LARGE SCALE GENOMIC DNA]</scope>
    <source>
        <strain evidence="2">CGMCC 1.9108</strain>
    </source>
</reference>
<evidence type="ECO:0000313" key="1">
    <source>
        <dbReference type="EMBL" id="SDE24743.1"/>
    </source>
</evidence>
<dbReference type="STRING" id="639004.SAMN04488239_11649"/>
<dbReference type="AlphaFoldDB" id="A0A1G7BCJ6"/>
<name>A0A1G7BCJ6_9RHOB</name>
<keyword evidence="2" id="KW-1185">Reference proteome</keyword>
<accession>A0A1G7BCJ6</accession>
<protein>
    <submittedName>
        <fullName evidence="1">Peptide-methionine (S)-S-oxide reductase</fullName>
    </submittedName>
</protein>
<sequence>MVCKSVFAGGRSVKLVATELGGSDYISLNLYDLTGGARLVPCEMPVARVITFLADLERESAG</sequence>
<gene>
    <name evidence="1" type="ORF">SAMN04488239_11649</name>
</gene>
<organism evidence="1 2">
    <name type="scientific">Ruegeria marina</name>
    <dbReference type="NCBI Taxonomy" id="639004"/>
    <lineage>
        <taxon>Bacteria</taxon>
        <taxon>Pseudomonadati</taxon>
        <taxon>Pseudomonadota</taxon>
        <taxon>Alphaproteobacteria</taxon>
        <taxon>Rhodobacterales</taxon>
        <taxon>Roseobacteraceae</taxon>
        <taxon>Ruegeria</taxon>
    </lineage>
</organism>